<protein>
    <recommendedName>
        <fullName evidence="2">Sensory transduction regulator</fullName>
    </recommendedName>
</protein>
<sequence length="142" mass="16180">MNRPLWDFVTTTTSAWATDPESGIVWAGELEGRLGVRIVQDCREATTIWFDCGEITLRFEAYLFGRLDDPTLHRRFLKFNHTSWPALVSFDRRDDIYLTGRVPAGSVDQDMLGVVVGAVHDGVERLFHQCVKAARPGRERSR</sequence>
<gene>
    <name evidence="1" type="ORF">MNBD_ACTINO02-3272</name>
</gene>
<name>A0A3B0T2Z9_9ZZZZ</name>
<dbReference type="Pfam" id="PF10722">
    <property type="entry name" value="YbjN"/>
    <property type="match status" value="1"/>
</dbReference>
<dbReference type="InterPro" id="IPR019660">
    <property type="entry name" value="Put_sensory_transdc_reg_YbjN"/>
</dbReference>
<proteinExistence type="predicted"/>
<accession>A0A3B0T2Z9</accession>
<dbReference type="EMBL" id="UOEK01000414">
    <property type="protein sequence ID" value="VAW07707.1"/>
    <property type="molecule type" value="Genomic_DNA"/>
</dbReference>
<evidence type="ECO:0000313" key="1">
    <source>
        <dbReference type="EMBL" id="VAW07707.1"/>
    </source>
</evidence>
<dbReference type="AlphaFoldDB" id="A0A3B0T2Z9"/>
<evidence type="ECO:0008006" key="2">
    <source>
        <dbReference type="Google" id="ProtNLM"/>
    </source>
</evidence>
<organism evidence="1">
    <name type="scientific">hydrothermal vent metagenome</name>
    <dbReference type="NCBI Taxonomy" id="652676"/>
    <lineage>
        <taxon>unclassified sequences</taxon>
        <taxon>metagenomes</taxon>
        <taxon>ecological metagenomes</taxon>
    </lineage>
</organism>
<reference evidence="1" key="1">
    <citation type="submission" date="2018-06" db="EMBL/GenBank/DDBJ databases">
        <authorList>
            <person name="Zhirakovskaya E."/>
        </authorList>
    </citation>
    <scope>NUCLEOTIDE SEQUENCE</scope>
</reference>